<evidence type="ECO:0000256" key="3">
    <source>
        <dbReference type="ARBA" id="ARBA00022692"/>
    </source>
</evidence>
<dbReference type="EMBL" id="SKBQ01000002">
    <property type="protein sequence ID" value="TPX14201.1"/>
    <property type="molecule type" value="Genomic_DNA"/>
</dbReference>
<proteinExistence type="inferred from homology"/>
<gene>
    <name evidence="13" type="ORF">E0L32_000595</name>
</gene>
<dbReference type="Proteomes" id="UP000319257">
    <property type="component" value="Unassembled WGS sequence"/>
</dbReference>
<comment type="similarity">
    <text evidence="2 12">Belongs to the short-chain dehydrogenases/reductases (SDR) family.</text>
</comment>
<comment type="subcellular location">
    <subcellularLocation>
        <location evidence="1">Membrane</location>
        <topology evidence="1">Multi-pass membrane protein</topology>
    </subcellularLocation>
</comment>
<sequence length="403" mass="43695">MPMHKGWLPREGFTVDVVARLIGRTALNPLFLAPLLLLARLTKRGEDLSILHPQAYSRTRLLFFLGVARWLNAYWSRGAENNWVRDDTYDWVRREIVVVTGGAGGIGGHIVRLLAERGVKVVVLDIQPLSYDAREQPSPRMLTVGGYKLTHANREKAPHVHYYKCDITSPSAIAAAAALIRQDVGTPTVLINNAGVARGKTLLGASERDIRFTLDVNCLAHAWTAREFLPAMVAADHGMVVTVASWAAWLSVPEMGDYAASKAGARSLHECLAAELRTRYAAPRVRTVLVAQGHTRTALFAGYAEGGRFVLPSLEPETVAEAVVAQVLTGRGGQVIVPGFGNLLAGMGGWPAWMQIGLRNACEKLMTNFAGRQVVEDLDGFYKGREGEKGGAGAEESAVLVPE</sequence>
<evidence type="ECO:0000256" key="9">
    <source>
        <dbReference type="ARBA" id="ARBA00059620"/>
    </source>
</evidence>
<evidence type="ECO:0000256" key="4">
    <source>
        <dbReference type="ARBA" id="ARBA00022857"/>
    </source>
</evidence>
<keyword evidence="3" id="KW-0812">Transmembrane</keyword>
<keyword evidence="8" id="KW-0472">Membrane</keyword>
<evidence type="ECO:0000256" key="1">
    <source>
        <dbReference type="ARBA" id="ARBA00004141"/>
    </source>
</evidence>
<evidence type="ECO:0000256" key="11">
    <source>
        <dbReference type="ARBA" id="ARBA00082544"/>
    </source>
</evidence>
<dbReference type="InterPro" id="IPR002347">
    <property type="entry name" value="SDR_fam"/>
</dbReference>
<evidence type="ECO:0000313" key="14">
    <source>
        <dbReference type="Proteomes" id="UP000319257"/>
    </source>
</evidence>
<evidence type="ECO:0000256" key="12">
    <source>
        <dbReference type="RuleBase" id="RU000363"/>
    </source>
</evidence>
<organism evidence="13 14">
    <name type="scientific">Thyridium curvatum</name>
    <dbReference type="NCBI Taxonomy" id="1093900"/>
    <lineage>
        <taxon>Eukaryota</taxon>
        <taxon>Fungi</taxon>
        <taxon>Dikarya</taxon>
        <taxon>Ascomycota</taxon>
        <taxon>Pezizomycotina</taxon>
        <taxon>Sordariomycetes</taxon>
        <taxon>Sordariomycetidae</taxon>
        <taxon>Thyridiales</taxon>
        <taxon>Thyridiaceae</taxon>
        <taxon>Thyridium</taxon>
    </lineage>
</organism>
<evidence type="ECO:0000256" key="8">
    <source>
        <dbReference type="ARBA" id="ARBA00023136"/>
    </source>
</evidence>
<dbReference type="GO" id="GO:0052650">
    <property type="term" value="F:all-trans-retinol dehydrogenase (NADP+) activity"/>
    <property type="evidence" value="ECO:0007669"/>
    <property type="project" value="UniProtKB-ARBA"/>
</dbReference>
<dbReference type="SUPFAM" id="SSF51735">
    <property type="entry name" value="NAD(P)-binding Rossmann-fold domains"/>
    <property type="match status" value="1"/>
</dbReference>
<comment type="function">
    <text evidence="9">Catalyzes the reduction of all-trans-retinal to all-trans-retinol in the presence of NADPH.</text>
</comment>
<dbReference type="InterPro" id="IPR020904">
    <property type="entry name" value="Sc_DH/Rdtase_CS"/>
</dbReference>
<comment type="caution">
    <text evidence="13">The sequence shown here is derived from an EMBL/GenBank/DDBJ whole genome shotgun (WGS) entry which is preliminary data.</text>
</comment>
<dbReference type="Gene3D" id="3.40.50.720">
    <property type="entry name" value="NAD(P)-binding Rossmann-like Domain"/>
    <property type="match status" value="1"/>
</dbReference>
<dbReference type="PROSITE" id="PS00061">
    <property type="entry name" value="ADH_SHORT"/>
    <property type="match status" value="1"/>
</dbReference>
<evidence type="ECO:0000313" key="13">
    <source>
        <dbReference type="EMBL" id="TPX14201.1"/>
    </source>
</evidence>
<dbReference type="AlphaFoldDB" id="A0A507BAT5"/>
<dbReference type="RefSeq" id="XP_030995912.1">
    <property type="nucleotide sequence ID" value="XM_031140534.1"/>
</dbReference>
<keyword evidence="14" id="KW-1185">Reference proteome</keyword>
<evidence type="ECO:0000256" key="10">
    <source>
        <dbReference type="ARBA" id="ARBA00068717"/>
    </source>
</evidence>
<keyword evidence="6" id="KW-0560">Oxidoreductase</keyword>
<dbReference type="PRINTS" id="PR00081">
    <property type="entry name" value="GDHRDH"/>
</dbReference>
<dbReference type="PANTHER" id="PTHR24322:SF736">
    <property type="entry name" value="RETINOL DEHYDROGENASE 10"/>
    <property type="match status" value="1"/>
</dbReference>
<dbReference type="Pfam" id="PF00106">
    <property type="entry name" value="adh_short"/>
    <property type="match status" value="1"/>
</dbReference>
<dbReference type="GO" id="GO:0016020">
    <property type="term" value="C:membrane"/>
    <property type="evidence" value="ECO:0007669"/>
    <property type="project" value="UniProtKB-SubCell"/>
</dbReference>
<dbReference type="InterPro" id="IPR036291">
    <property type="entry name" value="NAD(P)-bd_dom_sf"/>
</dbReference>
<evidence type="ECO:0000256" key="6">
    <source>
        <dbReference type="ARBA" id="ARBA00023002"/>
    </source>
</evidence>
<reference evidence="13 14" key="1">
    <citation type="submission" date="2019-06" db="EMBL/GenBank/DDBJ databases">
        <title>Draft genome sequence of the filamentous fungus Phialemoniopsis curvata isolated from diesel fuel.</title>
        <authorList>
            <person name="Varaljay V.A."/>
            <person name="Lyon W.J."/>
            <person name="Crouch A.L."/>
            <person name="Drake C.E."/>
            <person name="Hollomon J.M."/>
            <person name="Nadeau L.J."/>
            <person name="Nunn H.S."/>
            <person name="Stevenson B.S."/>
            <person name="Bojanowski C.L."/>
            <person name="Crookes-Goodson W.J."/>
        </authorList>
    </citation>
    <scope>NUCLEOTIDE SEQUENCE [LARGE SCALE GENOMIC DNA]</scope>
    <source>
        <strain evidence="13 14">D216</strain>
    </source>
</reference>
<dbReference type="FunFam" id="3.40.50.720:FF:000131">
    <property type="entry name" value="Short-chain dehydrogenase/reductase 3"/>
    <property type="match status" value="1"/>
</dbReference>
<dbReference type="PRINTS" id="PR00080">
    <property type="entry name" value="SDRFAMILY"/>
</dbReference>
<keyword evidence="4" id="KW-0521">NADP</keyword>
<keyword evidence="5" id="KW-1133">Transmembrane helix</keyword>
<dbReference type="OrthoDB" id="10253736at2759"/>
<dbReference type="PANTHER" id="PTHR24322">
    <property type="entry name" value="PKSB"/>
    <property type="match status" value="1"/>
</dbReference>
<keyword evidence="7" id="KW-0443">Lipid metabolism</keyword>
<protein>
    <recommendedName>
        <fullName evidence="10">Short-chain dehydrogenase/reductase 3</fullName>
    </recommendedName>
    <alternativeName>
        <fullName evidence="11">Retinal short-chain dehydrogenase/reductase 1</fullName>
    </alternativeName>
</protein>
<dbReference type="STRING" id="1093900.A0A507BAT5"/>
<name>A0A507BAT5_9PEZI</name>
<dbReference type="GeneID" id="41968042"/>
<evidence type="ECO:0000256" key="5">
    <source>
        <dbReference type="ARBA" id="ARBA00022989"/>
    </source>
</evidence>
<accession>A0A507BAT5</accession>
<evidence type="ECO:0000256" key="2">
    <source>
        <dbReference type="ARBA" id="ARBA00006484"/>
    </source>
</evidence>
<evidence type="ECO:0000256" key="7">
    <source>
        <dbReference type="ARBA" id="ARBA00023098"/>
    </source>
</evidence>
<dbReference type="InParanoid" id="A0A507BAT5"/>